<dbReference type="Proteomes" id="UP000248741">
    <property type="component" value="Chromosome 1"/>
</dbReference>
<evidence type="ECO:0000313" key="1">
    <source>
        <dbReference type="EMBL" id="SQG50105.1"/>
    </source>
</evidence>
<sequence length="64" mass="7099">MHKISVKLIEDSREVGAQPKALTRDLATSSLWMSFLRTLGLRCPEKLQVAISSVLKNDILFAGD</sequence>
<dbReference type="AlphaFoldDB" id="A0ABD7MQW0"/>
<evidence type="ECO:0008006" key="3">
    <source>
        <dbReference type="Google" id="ProtNLM"/>
    </source>
</evidence>
<accession>A0ABD7MQW0</accession>
<protein>
    <recommendedName>
        <fullName evidence="3">Transposase</fullName>
    </recommendedName>
</protein>
<organism evidence="1 2">
    <name type="scientific">Corynebacterium ulcerans</name>
    <dbReference type="NCBI Taxonomy" id="65058"/>
    <lineage>
        <taxon>Bacteria</taxon>
        <taxon>Bacillati</taxon>
        <taxon>Actinomycetota</taxon>
        <taxon>Actinomycetes</taxon>
        <taxon>Mycobacteriales</taxon>
        <taxon>Corynebacteriaceae</taxon>
        <taxon>Corynebacterium</taxon>
    </lineage>
</organism>
<reference evidence="1 2" key="1">
    <citation type="submission" date="2018-06" db="EMBL/GenBank/DDBJ databases">
        <authorList>
            <consortium name="Pathogen Informatics"/>
            <person name="Doyle S."/>
        </authorList>
    </citation>
    <scope>NUCLEOTIDE SEQUENCE [LARGE SCALE GENOMIC DNA]</scope>
    <source>
        <strain evidence="1 2">NCTC7908</strain>
    </source>
</reference>
<proteinExistence type="predicted"/>
<name>A0ABD7MQW0_CORUL</name>
<evidence type="ECO:0000313" key="2">
    <source>
        <dbReference type="Proteomes" id="UP000248741"/>
    </source>
</evidence>
<gene>
    <name evidence="1" type="ORF">NCTC7908_00339</name>
</gene>
<dbReference type="EMBL" id="LS483400">
    <property type="protein sequence ID" value="SQG50105.1"/>
    <property type="molecule type" value="Genomic_DNA"/>
</dbReference>